<feature type="transmembrane region" description="Helical" evidence="7">
    <location>
        <begin position="109"/>
        <end position="132"/>
    </location>
</feature>
<keyword evidence="2 7" id="KW-0813">Transport</keyword>
<keyword evidence="3" id="KW-1003">Cell membrane</keyword>
<keyword evidence="6 7" id="KW-0472">Membrane</keyword>
<dbReference type="InterPro" id="IPR035906">
    <property type="entry name" value="MetI-like_sf"/>
</dbReference>
<dbReference type="Proteomes" id="UP000307943">
    <property type="component" value="Unassembled WGS sequence"/>
</dbReference>
<reference evidence="9 10" key="1">
    <citation type="submission" date="2019-05" db="EMBL/GenBank/DDBJ databases">
        <title>We sequenced the genome of Paenibacillus hemerocallicola KCTC 33185 for further insight into its adaptation and study the phylogeny of Paenibacillus.</title>
        <authorList>
            <person name="Narsing Rao M.P."/>
        </authorList>
    </citation>
    <scope>NUCLEOTIDE SEQUENCE [LARGE SCALE GENOMIC DNA]</scope>
    <source>
        <strain evidence="9 10">KCTC 33185</strain>
    </source>
</reference>
<dbReference type="AlphaFoldDB" id="A0A5C4TE94"/>
<feature type="transmembrane region" description="Helical" evidence="7">
    <location>
        <begin position="239"/>
        <end position="259"/>
    </location>
</feature>
<name>A0A5C4TE94_9BACL</name>
<protein>
    <submittedName>
        <fullName evidence="9">Carbohydrate ABC transporter permease</fullName>
    </submittedName>
</protein>
<evidence type="ECO:0000256" key="7">
    <source>
        <dbReference type="RuleBase" id="RU363032"/>
    </source>
</evidence>
<dbReference type="Gene3D" id="1.10.3720.10">
    <property type="entry name" value="MetI-like"/>
    <property type="match status" value="1"/>
</dbReference>
<feature type="transmembrane region" description="Helical" evidence="7">
    <location>
        <begin position="138"/>
        <end position="161"/>
    </location>
</feature>
<dbReference type="PROSITE" id="PS50928">
    <property type="entry name" value="ABC_TM1"/>
    <property type="match status" value="1"/>
</dbReference>
<evidence type="ECO:0000256" key="4">
    <source>
        <dbReference type="ARBA" id="ARBA00022692"/>
    </source>
</evidence>
<dbReference type="RefSeq" id="WP_139601441.1">
    <property type="nucleotide sequence ID" value="NZ_VDCQ01000007.1"/>
</dbReference>
<dbReference type="Pfam" id="PF00528">
    <property type="entry name" value="BPD_transp_1"/>
    <property type="match status" value="1"/>
</dbReference>
<dbReference type="GO" id="GO:0005886">
    <property type="term" value="C:plasma membrane"/>
    <property type="evidence" value="ECO:0007669"/>
    <property type="project" value="UniProtKB-SubCell"/>
</dbReference>
<evidence type="ECO:0000256" key="1">
    <source>
        <dbReference type="ARBA" id="ARBA00004651"/>
    </source>
</evidence>
<comment type="subcellular location">
    <subcellularLocation>
        <location evidence="1 7">Cell membrane</location>
        <topology evidence="1 7">Multi-pass membrane protein</topology>
    </subcellularLocation>
</comment>
<evidence type="ECO:0000313" key="10">
    <source>
        <dbReference type="Proteomes" id="UP000307943"/>
    </source>
</evidence>
<feature type="transmembrane region" description="Helical" evidence="7">
    <location>
        <begin position="12"/>
        <end position="33"/>
    </location>
</feature>
<gene>
    <name evidence="9" type="ORF">FE784_07070</name>
</gene>
<dbReference type="SUPFAM" id="SSF161098">
    <property type="entry name" value="MetI-like"/>
    <property type="match status" value="1"/>
</dbReference>
<feature type="transmembrane region" description="Helical" evidence="7">
    <location>
        <begin position="76"/>
        <end position="97"/>
    </location>
</feature>
<evidence type="ECO:0000256" key="6">
    <source>
        <dbReference type="ARBA" id="ARBA00023136"/>
    </source>
</evidence>
<keyword evidence="5 7" id="KW-1133">Transmembrane helix</keyword>
<dbReference type="PANTHER" id="PTHR43744:SF12">
    <property type="entry name" value="ABC TRANSPORTER PERMEASE PROTEIN MG189-RELATED"/>
    <property type="match status" value="1"/>
</dbReference>
<dbReference type="InterPro" id="IPR000515">
    <property type="entry name" value="MetI-like"/>
</dbReference>
<evidence type="ECO:0000313" key="9">
    <source>
        <dbReference type="EMBL" id="TNJ66956.1"/>
    </source>
</evidence>
<evidence type="ECO:0000259" key="8">
    <source>
        <dbReference type="PROSITE" id="PS50928"/>
    </source>
</evidence>
<feature type="transmembrane region" description="Helical" evidence="7">
    <location>
        <begin position="182"/>
        <end position="207"/>
    </location>
</feature>
<comment type="similarity">
    <text evidence="7">Belongs to the binding-protein-dependent transport system permease family.</text>
</comment>
<organism evidence="9 10">
    <name type="scientific">Paenibacillus hemerocallicola</name>
    <dbReference type="NCBI Taxonomy" id="1172614"/>
    <lineage>
        <taxon>Bacteria</taxon>
        <taxon>Bacillati</taxon>
        <taxon>Bacillota</taxon>
        <taxon>Bacilli</taxon>
        <taxon>Bacillales</taxon>
        <taxon>Paenibacillaceae</taxon>
        <taxon>Paenibacillus</taxon>
    </lineage>
</organism>
<comment type="caution">
    <text evidence="9">The sequence shown here is derived from an EMBL/GenBank/DDBJ whole genome shotgun (WGS) entry which is preliminary data.</text>
</comment>
<accession>A0A5C4TE94</accession>
<dbReference type="OrthoDB" id="153186at2"/>
<proteinExistence type="inferred from homology"/>
<dbReference type="GO" id="GO:0055085">
    <property type="term" value="P:transmembrane transport"/>
    <property type="evidence" value="ECO:0007669"/>
    <property type="project" value="InterPro"/>
</dbReference>
<sequence length="275" mass="30988">MVQTKRYKIWSFLIELIFLCIAAIYIVPIWMVLVNSFKSQNEANLFRLTWPAEMIWDNYQIVMKEANILLGLFNGLYIGGVVVLVTLLFASLAAFYLARSQTRLSNYLYTLFVAGLIIPIAILPTYFLFLLLGLNKTYLGLIAIFATYSLPLSIFLFTSFIKTIPVSLDEAATIDGCGPTRVFAYAIFPLLKPVGMTTAVFTFLLVWNESGIYLYFANSQKWPLTMGIYEFFGKYNQSWNLAFADIILGIIPCLLIFIIGQRFIVTGLTAGAVKG</sequence>
<dbReference type="EMBL" id="VDCQ01000007">
    <property type="protein sequence ID" value="TNJ66956.1"/>
    <property type="molecule type" value="Genomic_DNA"/>
</dbReference>
<evidence type="ECO:0000256" key="5">
    <source>
        <dbReference type="ARBA" id="ARBA00022989"/>
    </source>
</evidence>
<keyword evidence="4 7" id="KW-0812">Transmembrane</keyword>
<dbReference type="PANTHER" id="PTHR43744">
    <property type="entry name" value="ABC TRANSPORTER PERMEASE PROTEIN MG189-RELATED-RELATED"/>
    <property type="match status" value="1"/>
</dbReference>
<dbReference type="CDD" id="cd06261">
    <property type="entry name" value="TM_PBP2"/>
    <property type="match status" value="1"/>
</dbReference>
<evidence type="ECO:0000256" key="3">
    <source>
        <dbReference type="ARBA" id="ARBA00022475"/>
    </source>
</evidence>
<feature type="domain" description="ABC transmembrane type-1" evidence="8">
    <location>
        <begin position="72"/>
        <end position="260"/>
    </location>
</feature>
<evidence type="ECO:0000256" key="2">
    <source>
        <dbReference type="ARBA" id="ARBA00022448"/>
    </source>
</evidence>
<keyword evidence="10" id="KW-1185">Reference proteome</keyword>